<keyword evidence="4" id="KW-1185">Reference proteome</keyword>
<sequence length="346" mass="36667">MKIKKAPTLRLRLAAPAGALFALGRPGGKKILAAAAALLCAATVQAQGWPSQPVRIVVPYPPGGNVDVAARIIAPGLEKAFGQPFVVENKPGAGGMIAGEFVARSKPDGNVLFMAANGPLLFSPLIFKRQAYEWNKDFEPISSVSLTPMVLQVNPKLPAKTLQDLIALAKKSPGDLNMASPGAGTSNHLMSELLQELAGARWTTIHYKGNAPATTDLLGGQVDFNFDQVSVALPFIQQGKLRALAVTSEKRVPSLPDVPTFQEAGVKDMVAYTFTGLLAPKGTPQDVIDRLSAALQGILSQPGVIKKFETLGAEARGMAPAAFTQYISREDQRWTPIIKKAGITAQ</sequence>
<name>A0A1M5V3S4_9BURK</name>
<feature type="chain" id="PRO_5013223227" evidence="2">
    <location>
        <begin position="47"/>
        <end position="346"/>
    </location>
</feature>
<evidence type="ECO:0000256" key="2">
    <source>
        <dbReference type="SAM" id="SignalP"/>
    </source>
</evidence>
<dbReference type="AlphaFoldDB" id="A0A1M5V3S4"/>
<dbReference type="PANTHER" id="PTHR42928:SF5">
    <property type="entry name" value="BLR1237 PROTEIN"/>
    <property type="match status" value="1"/>
</dbReference>
<dbReference type="STRING" id="658167.SAMN04488135_104220"/>
<protein>
    <submittedName>
        <fullName evidence="3">Tripartite-type tricarboxylate transporter, receptor component TctC</fullName>
    </submittedName>
</protein>
<dbReference type="Proteomes" id="UP000184226">
    <property type="component" value="Unassembled WGS sequence"/>
</dbReference>
<organism evidence="3 4">
    <name type="scientific">Pollutimonas bauzanensis</name>
    <dbReference type="NCBI Taxonomy" id="658167"/>
    <lineage>
        <taxon>Bacteria</taxon>
        <taxon>Pseudomonadati</taxon>
        <taxon>Pseudomonadota</taxon>
        <taxon>Betaproteobacteria</taxon>
        <taxon>Burkholderiales</taxon>
        <taxon>Alcaligenaceae</taxon>
        <taxon>Pollutimonas</taxon>
    </lineage>
</organism>
<dbReference type="PANTHER" id="PTHR42928">
    <property type="entry name" value="TRICARBOXYLATE-BINDING PROTEIN"/>
    <property type="match status" value="1"/>
</dbReference>
<dbReference type="OrthoDB" id="8806446at2"/>
<dbReference type="Pfam" id="PF03401">
    <property type="entry name" value="TctC"/>
    <property type="match status" value="1"/>
</dbReference>
<dbReference type="InterPro" id="IPR005064">
    <property type="entry name" value="BUG"/>
</dbReference>
<dbReference type="RefSeq" id="WP_084135927.1">
    <property type="nucleotide sequence ID" value="NZ_FQXE01000004.1"/>
</dbReference>
<feature type="signal peptide" evidence="2">
    <location>
        <begin position="1"/>
        <end position="46"/>
    </location>
</feature>
<comment type="similarity">
    <text evidence="1">Belongs to the UPF0065 (bug) family.</text>
</comment>
<dbReference type="InterPro" id="IPR042100">
    <property type="entry name" value="Bug_dom1"/>
</dbReference>
<dbReference type="PIRSF" id="PIRSF017082">
    <property type="entry name" value="YflP"/>
    <property type="match status" value="1"/>
</dbReference>
<evidence type="ECO:0000256" key="1">
    <source>
        <dbReference type="ARBA" id="ARBA00006987"/>
    </source>
</evidence>
<evidence type="ECO:0000313" key="3">
    <source>
        <dbReference type="EMBL" id="SHH69744.1"/>
    </source>
</evidence>
<gene>
    <name evidence="3" type="ORF">SAMN04488135_104220</name>
</gene>
<proteinExistence type="inferred from homology"/>
<keyword evidence="2" id="KW-0732">Signal</keyword>
<keyword evidence="3" id="KW-0675">Receptor</keyword>
<evidence type="ECO:0000313" key="4">
    <source>
        <dbReference type="Proteomes" id="UP000184226"/>
    </source>
</evidence>
<reference evidence="3 4" key="1">
    <citation type="submission" date="2016-11" db="EMBL/GenBank/DDBJ databases">
        <authorList>
            <person name="Jaros S."/>
            <person name="Januszkiewicz K."/>
            <person name="Wedrychowicz H."/>
        </authorList>
    </citation>
    <scope>NUCLEOTIDE SEQUENCE [LARGE SCALE GENOMIC DNA]</scope>
    <source>
        <strain evidence="3 4">CGMCC 1.10190</strain>
    </source>
</reference>
<accession>A0A1M5V3S4</accession>
<dbReference type="CDD" id="cd07012">
    <property type="entry name" value="PBP2_Bug_TTT"/>
    <property type="match status" value="1"/>
</dbReference>
<dbReference type="EMBL" id="FQXE01000004">
    <property type="protein sequence ID" value="SHH69744.1"/>
    <property type="molecule type" value="Genomic_DNA"/>
</dbReference>
<dbReference type="SUPFAM" id="SSF53850">
    <property type="entry name" value="Periplasmic binding protein-like II"/>
    <property type="match status" value="1"/>
</dbReference>
<dbReference type="Gene3D" id="3.40.190.10">
    <property type="entry name" value="Periplasmic binding protein-like II"/>
    <property type="match status" value="1"/>
</dbReference>
<dbReference type="Gene3D" id="3.40.190.150">
    <property type="entry name" value="Bordetella uptake gene, domain 1"/>
    <property type="match status" value="1"/>
</dbReference>